<dbReference type="EMBL" id="BLLK01000027">
    <property type="protein sequence ID" value="GFH48167.1"/>
    <property type="molecule type" value="Genomic_DNA"/>
</dbReference>
<keyword evidence="3" id="KW-1185">Reference proteome</keyword>
<feature type="chain" id="PRO_5042192517" description="Plastid lipid-associated protein/fibrillin conserved domain-containing protein" evidence="1">
    <location>
        <begin position="16"/>
        <end position="145"/>
    </location>
</feature>
<proteinExistence type="predicted"/>
<keyword evidence="1" id="KW-0732">Signal</keyword>
<gene>
    <name evidence="2" type="ORF">CTEN210_04643</name>
</gene>
<evidence type="ECO:0000256" key="1">
    <source>
        <dbReference type="SAM" id="SignalP"/>
    </source>
</evidence>
<accession>A0AAD3H2H2</accession>
<protein>
    <recommendedName>
        <fullName evidence="4">Plastid lipid-associated protein/fibrillin conserved domain-containing protein</fullName>
    </recommendedName>
</protein>
<feature type="signal peptide" evidence="1">
    <location>
        <begin position="1"/>
        <end position="15"/>
    </location>
</feature>
<sequence length="145" mass="15742">MKLSILASTLATAAAFAPSSISRVSTALNAEDVPLANGAMSFNRVCREWRCKYEGDKATSESLEAIAKVVDEFLPTIKGISKDITVNRLVCGGCLDFKLMMTVPLDDFGPWEESGYAPEAEFLEKIKAIDGVSQVETQTITNMEI</sequence>
<evidence type="ECO:0000313" key="2">
    <source>
        <dbReference type="EMBL" id="GFH48167.1"/>
    </source>
</evidence>
<dbReference type="AlphaFoldDB" id="A0AAD3H2H2"/>
<name>A0AAD3H2H2_9STRA</name>
<evidence type="ECO:0008006" key="4">
    <source>
        <dbReference type="Google" id="ProtNLM"/>
    </source>
</evidence>
<evidence type="ECO:0000313" key="3">
    <source>
        <dbReference type="Proteomes" id="UP001054902"/>
    </source>
</evidence>
<comment type="caution">
    <text evidence="2">The sequence shown here is derived from an EMBL/GenBank/DDBJ whole genome shotgun (WGS) entry which is preliminary data.</text>
</comment>
<dbReference type="Proteomes" id="UP001054902">
    <property type="component" value="Unassembled WGS sequence"/>
</dbReference>
<reference evidence="2 3" key="1">
    <citation type="journal article" date="2021" name="Sci. Rep.">
        <title>The genome of the diatom Chaetoceros tenuissimus carries an ancient integrated fragment of an extant virus.</title>
        <authorList>
            <person name="Hongo Y."/>
            <person name="Kimura K."/>
            <person name="Takaki Y."/>
            <person name="Yoshida Y."/>
            <person name="Baba S."/>
            <person name="Kobayashi G."/>
            <person name="Nagasaki K."/>
            <person name="Hano T."/>
            <person name="Tomaru Y."/>
        </authorList>
    </citation>
    <scope>NUCLEOTIDE SEQUENCE [LARGE SCALE GENOMIC DNA]</scope>
    <source>
        <strain evidence="2 3">NIES-3715</strain>
    </source>
</reference>
<organism evidence="2 3">
    <name type="scientific">Chaetoceros tenuissimus</name>
    <dbReference type="NCBI Taxonomy" id="426638"/>
    <lineage>
        <taxon>Eukaryota</taxon>
        <taxon>Sar</taxon>
        <taxon>Stramenopiles</taxon>
        <taxon>Ochrophyta</taxon>
        <taxon>Bacillariophyta</taxon>
        <taxon>Coscinodiscophyceae</taxon>
        <taxon>Chaetocerotophycidae</taxon>
        <taxon>Chaetocerotales</taxon>
        <taxon>Chaetocerotaceae</taxon>
        <taxon>Chaetoceros</taxon>
    </lineage>
</organism>